<feature type="coiled-coil region" evidence="8">
    <location>
        <begin position="357"/>
        <end position="384"/>
    </location>
</feature>
<dbReference type="EMBL" id="DVLC01000034">
    <property type="protein sequence ID" value="HIT46583.1"/>
    <property type="molecule type" value="Genomic_DNA"/>
</dbReference>
<reference evidence="9" key="2">
    <citation type="journal article" date="2021" name="PeerJ">
        <title>Extensive microbial diversity within the chicken gut microbiome revealed by metagenomics and culture.</title>
        <authorList>
            <person name="Gilroy R."/>
            <person name="Ravi A."/>
            <person name="Getino M."/>
            <person name="Pursley I."/>
            <person name="Horton D.L."/>
            <person name="Alikhan N.F."/>
            <person name="Baker D."/>
            <person name="Gharbi K."/>
            <person name="Hall N."/>
            <person name="Watson M."/>
            <person name="Adriaenssens E.M."/>
            <person name="Foster-Nyarko E."/>
            <person name="Jarju S."/>
            <person name="Secka A."/>
            <person name="Antonio M."/>
            <person name="Oren A."/>
            <person name="Chaudhuri R.R."/>
            <person name="La Ragione R."/>
            <person name="Hildebrand F."/>
            <person name="Pallen M.J."/>
        </authorList>
    </citation>
    <scope>NUCLEOTIDE SEQUENCE</scope>
    <source>
        <strain evidence="9">ChiHecec2B26-709</strain>
    </source>
</reference>
<accession>A0A9D1KH57</accession>
<evidence type="ECO:0000256" key="1">
    <source>
        <dbReference type="ARBA" id="ARBA00004442"/>
    </source>
</evidence>
<keyword evidence="4" id="KW-1134">Transmembrane beta strand</keyword>
<evidence type="ECO:0000313" key="9">
    <source>
        <dbReference type="EMBL" id="HIT46583.1"/>
    </source>
</evidence>
<comment type="subcellular location">
    <subcellularLocation>
        <location evidence="1">Cell outer membrane</location>
    </subcellularLocation>
</comment>
<dbReference type="GO" id="GO:1990281">
    <property type="term" value="C:efflux pump complex"/>
    <property type="evidence" value="ECO:0007669"/>
    <property type="project" value="TreeGrafter"/>
</dbReference>
<dbReference type="InterPro" id="IPR051906">
    <property type="entry name" value="TolC-like"/>
</dbReference>
<evidence type="ECO:0000256" key="3">
    <source>
        <dbReference type="ARBA" id="ARBA00022448"/>
    </source>
</evidence>
<evidence type="ECO:0000256" key="5">
    <source>
        <dbReference type="ARBA" id="ARBA00022692"/>
    </source>
</evidence>
<gene>
    <name evidence="9" type="ORF">IAC35_01845</name>
</gene>
<comment type="similarity">
    <text evidence="2">Belongs to the outer membrane factor (OMF) (TC 1.B.17) family.</text>
</comment>
<dbReference type="GO" id="GO:0015562">
    <property type="term" value="F:efflux transmembrane transporter activity"/>
    <property type="evidence" value="ECO:0007669"/>
    <property type="project" value="InterPro"/>
</dbReference>
<dbReference type="PANTHER" id="PTHR30026:SF20">
    <property type="entry name" value="OUTER MEMBRANE PROTEIN TOLC"/>
    <property type="match status" value="1"/>
</dbReference>
<evidence type="ECO:0000256" key="6">
    <source>
        <dbReference type="ARBA" id="ARBA00023136"/>
    </source>
</evidence>
<evidence type="ECO:0000313" key="10">
    <source>
        <dbReference type="Proteomes" id="UP000886881"/>
    </source>
</evidence>
<dbReference type="Proteomes" id="UP000886881">
    <property type="component" value="Unassembled WGS sequence"/>
</dbReference>
<evidence type="ECO:0000256" key="8">
    <source>
        <dbReference type="SAM" id="Coils"/>
    </source>
</evidence>
<proteinExistence type="inferred from homology"/>
<evidence type="ECO:0000256" key="7">
    <source>
        <dbReference type="ARBA" id="ARBA00023237"/>
    </source>
</evidence>
<dbReference type="Pfam" id="PF02321">
    <property type="entry name" value="OEP"/>
    <property type="match status" value="2"/>
</dbReference>
<organism evidence="9 10">
    <name type="scientific">Candidatus Cryptobacteroides merdipullorum</name>
    <dbReference type="NCBI Taxonomy" id="2840771"/>
    <lineage>
        <taxon>Bacteria</taxon>
        <taxon>Pseudomonadati</taxon>
        <taxon>Bacteroidota</taxon>
        <taxon>Bacteroidia</taxon>
        <taxon>Bacteroidales</taxon>
        <taxon>Candidatus Cryptobacteroides</taxon>
    </lineage>
</organism>
<reference evidence="9" key="1">
    <citation type="submission" date="2020-10" db="EMBL/GenBank/DDBJ databases">
        <authorList>
            <person name="Gilroy R."/>
        </authorList>
    </citation>
    <scope>NUCLEOTIDE SEQUENCE</scope>
    <source>
        <strain evidence="9">ChiHecec2B26-709</strain>
    </source>
</reference>
<evidence type="ECO:0000256" key="2">
    <source>
        <dbReference type="ARBA" id="ARBA00007613"/>
    </source>
</evidence>
<name>A0A9D1KH57_9BACT</name>
<dbReference type="GO" id="GO:0009279">
    <property type="term" value="C:cell outer membrane"/>
    <property type="evidence" value="ECO:0007669"/>
    <property type="project" value="UniProtKB-SubCell"/>
</dbReference>
<dbReference type="AlphaFoldDB" id="A0A9D1KH57"/>
<protein>
    <submittedName>
        <fullName evidence="9">TolC family protein</fullName>
    </submittedName>
</protein>
<keyword evidence="7" id="KW-0998">Cell outer membrane</keyword>
<keyword evidence="8" id="KW-0175">Coiled coil</keyword>
<dbReference type="SUPFAM" id="SSF56954">
    <property type="entry name" value="Outer membrane efflux proteins (OEP)"/>
    <property type="match status" value="1"/>
</dbReference>
<dbReference type="GO" id="GO:0015288">
    <property type="term" value="F:porin activity"/>
    <property type="evidence" value="ECO:0007669"/>
    <property type="project" value="TreeGrafter"/>
</dbReference>
<keyword evidence="3" id="KW-0813">Transport</keyword>
<dbReference type="PANTHER" id="PTHR30026">
    <property type="entry name" value="OUTER MEMBRANE PROTEIN TOLC"/>
    <property type="match status" value="1"/>
</dbReference>
<keyword evidence="5" id="KW-0812">Transmembrane</keyword>
<dbReference type="InterPro" id="IPR003423">
    <property type="entry name" value="OMP_efflux"/>
</dbReference>
<comment type="caution">
    <text evidence="9">The sequence shown here is derived from an EMBL/GenBank/DDBJ whole genome shotgun (WGS) entry which is preliminary data.</text>
</comment>
<keyword evidence="6" id="KW-0472">Membrane</keyword>
<dbReference type="Gene3D" id="1.20.1600.10">
    <property type="entry name" value="Outer membrane efflux proteins (OEP)"/>
    <property type="match status" value="1"/>
</dbReference>
<sequence length="479" mass="52350">MLAAVAFCGCLPARAQDVLQQTDTTTAPKLISLEQALQIALSENASVKVADMEIERTGYARKGTYASLFPKIDGNASYQRTIEKQVMYMDFDMGDMGGAAGGSGDSGASSASGGGIEVGRWNTWSAGISASMPLVNAQLWKSLKISDQDVELAVEAARSSRLEMVNQVKQAYFGCLLAKEAFEVYKSVYENALENYKLTEMKYNARKASELELTRAKTTLANAVPDVYNAESSVILALWQLKAVMGVDLDENLDVSEKLGDYANRMLGDIAESSSDSLSLENNSTMRQLAIQAEQLANTVKMQQFANIPTLSLAFSYNFNAMTNDFNFSEYRWSPYSYVGLTLQIPIFAGGQRHNAIRQAKVQAAELDVQRADTERQLRIAIRQNLNQMETAMKSYGASQTALESAEKAYDITAKSYEVGSSTITDLNDAQLALTQSQLAVSQAIYDFVIAKSSLESAVGADFIDEEGNVQLNNTYDNE</sequence>
<evidence type="ECO:0000256" key="4">
    <source>
        <dbReference type="ARBA" id="ARBA00022452"/>
    </source>
</evidence>